<dbReference type="GO" id="GO:0006281">
    <property type="term" value="P:DNA repair"/>
    <property type="evidence" value="ECO:0007669"/>
    <property type="project" value="UniProtKB-KW"/>
</dbReference>
<gene>
    <name evidence="5" type="ORF">CDG81_09665</name>
    <name evidence="6" type="ORF">IL38_06965</name>
</gene>
<evidence type="ECO:0000256" key="2">
    <source>
        <dbReference type="ARBA" id="ARBA00022806"/>
    </source>
</evidence>
<dbReference type="AlphaFoldDB" id="A0A099D8F6"/>
<dbReference type="OrthoDB" id="5144576at2"/>
<evidence type="ECO:0000313" key="6">
    <source>
        <dbReference type="EMBL" id="KGI82057.1"/>
    </source>
</evidence>
<dbReference type="GO" id="GO:0004386">
    <property type="term" value="F:helicase activity"/>
    <property type="evidence" value="ECO:0007669"/>
    <property type="project" value="UniProtKB-KW"/>
</dbReference>
<keyword evidence="2" id="KW-0347">Helicase</keyword>
<dbReference type="Proteomes" id="UP000029737">
    <property type="component" value="Unassembled WGS sequence"/>
</dbReference>
<dbReference type="eggNOG" id="ENOG5032YUU">
    <property type="taxonomic scope" value="Bacteria"/>
</dbReference>
<dbReference type="KEGG" id="aey:CDG81_09665"/>
<dbReference type="SUPFAM" id="SSF52980">
    <property type="entry name" value="Restriction endonuclease-like"/>
    <property type="match status" value="1"/>
</dbReference>
<keyword evidence="1" id="KW-0227">DNA damage</keyword>
<evidence type="ECO:0000313" key="8">
    <source>
        <dbReference type="Proteomes" id="UP000215043"/>
    </source>
</evidence>
<proteinExistence type="predicted"/>
<keyword evidence="2" id="KW-0067">ATP-binding</keyword>
<accession>A0A099D8F6</accession>
<dbReference type="Pfam" id="PF12705">
    <property type="entry name" value="PDDEXK_1"/>
    <property type="match status" value="1"/>
</dbReference>
<dbReference type="InterPro" id="IPR011604">
    <property type="entry name" value="PDDEXK-like_dom_sf"/>
</dbReference>
<reference evidence="6 7" key="1">
    <citation type="journal article" date="2014" name="PLoS ONE">
        <title>Identification and Characterization of a New Erythromycin Biosynthetic Gene Cluster in Actinopolyspora erythraea YIM90600, a Novel Erythronolide-Producing Halophilic Actinomycete Isolated from Salt Field.</title>
        <authorList>
            <person name="Chen D."/>
            <person name="Feng J."/>
            <person name="Huang L."/>
            <person name="Zhang Q."/>
            <person name="Wu J."/>
            <person name="Zhu X."/>
            <person name="Duan Y."/>
            <person name="Xu Z."/>
        </authorList>
    </citation>
    <scope>NUCLEOTIDE SEQUENCE [LARGE SCALE GENOMIC DNA]</scope>
    <source>
        <strain evidence="6 7">YIM90600</strain>
    </source>
</reference>
<dbReference type="EMBL" id="JPMV01000013">
    <property type="protein sequence ID" value="KGI82057.1"/>
    <property type="molecule type" value="Genomic_DNA"/>
</dbReference>
<evidence type="ECO:0000313" key="7">
    <source>
        <dbReference type="Proteomes" id="UP000029737"/>
    </source>
</evidence>
<dbReference type="InterPro" id="IPR011335">
    <property type="entry name" value="Restrct_endonuc-II-like"/>
</dbReference>
<protein>
    <submittedName>
        <fullName evidence="5">PD-(D/E)XK nuclease family protein</fullName>
    </submittedName>
</protein>
<dbReference type="RefSeq" id="WP_043571618.1">
    <property type="nucleotide sequence ID" value="NZ_CP022752.1"/>
</dbReference>
<feature type="domain" description="PD-(D/E)XK endonuclease-like" evidence="4">
    <location>
        <begin position="6"/>
        <end position="270"/>
    </location>
</feature>
<sequence length="273" mass="31683">MVAHRSVSQLTQYDRCPYSYYLSRIAQVWERPATWSPKGLGVHEAAEAFERSGRTMSLDEMQDRFSESYTKHINRLCQDTPNFEFWFPSGPYRAGQAYTGRNGRYYLSDIERQHRDGLEQVERYRWYYTDTAPLEQIWTTPDGTPAIELGFSLDLDGVPVRGFIDQVIEHPEHGPYVRDIKSGRSPGDDFQLGVYAVALEAEYEISVPLGDYWMGRLGRPTAEPYKLSYWTRERITEEFHRIDSLIQREEFPADPDEQKCATCAVATSCEFKI</sequence>
<keyword evidence="2" id="KW-0547">Nucleotide-binding</keyword>
<name>A0A099D8F6_9ACTN</name>
<dbReference type="HOGENOM" id="CLU_1049285_0_0_11"/>
<keyword evidence="7" id="KW-1185">Reference proteome</keyword>
<reference evidence="5 8" key="2">
    <citation type="submission" date="2017-08" db="EMBL/GenBank/DDBJ databases">
        <title>The complete genome sequence of moderately halophilic actinomycete Actinopolyspora erythraea YIM 90600, the producer of novel erythromycin, novel actinopolysporins A-C and tubercidin.</title>
        <authorList>
            <person name="Yin M."/>
            <person name="Tang S."/>
        </authorList>
    </citation>
    <scope>NUCLEOTIDE SEQUENCE [LARGE SCALE GENOMIC DNA]</scope>
    <source>
        <strain evidence="5 8">YIM 90600</strain>
    </source>
</reference>
<evidence type="ECO:0000259" key="4">
    <source>
        <dbReference type="Pfam" id="PF12705"/>
    </source>
</evidence>
<evidence type="ECO:0000313" key="5">
    <source>
        <dbReference type="EMBL" id="ASU78502.1"/>
    </source>
</evidence>
<evidence type="ECO:0000256" key="3">
    <source>
        <dbReference type="ARBA" id="ARBA00023204"/>
    </source>
</evidence>
<dbReference type="EMBL" id="CP022752">
    <property type="protein sequence ID" value="ASU78502.1"/>
    <property type="molecule type" value="Genomic_DNA"/>
</dbReference>
<keyword evidence="3" id="KW-0234">DNA repair</keyword>
<dbReference type="Gene3D" id="3.90.320.10">
    <property type="match status" value="1"/>
</dbReference>
<dbReference type="Proteomes" id="UP000215043">
    <property type="component" value="Chromosome"/>
</dbReference>
<dbReference type="InterPro" id="IPR038726">
    <property type="entry name" value="PDDEXK_AddAB-type"/>
</dbReference>
<organism evidence="5 8">
    <name type="scientific">Actinopolyspora erythraea</name>
    <dbReference type="NCBI Taxonomy" id="414996"/>
    <lineage>
        <taxon>Bacteria</taxon>
        <taxon>Bacillati</taxon>
        <taxon>Actinomycetota</taxon>
        <taxon>Actinomycetes</taxon>
        <taxon>Actinopolysporales</taxon>
        <taxon>Actinopolysporaceae</taxon>
        <taxon>Actinopolyspora</taxon>
    </lineage>
</organism>
<evidence type="ECO:0000256" key="1">
    <source>
        <dbReference type="ARBA" id="ARBA00022763"/>
    </source>
</evidence>
<keyword evidence="2" id="KW-0378">Hydrolase</keyword>